<dbReference type="Proteomes" id="UP000045545">
    <property type="component" value="Unassembled WGS sequence"/>
</dbReference>
<gene>
    <name evidence="2" type="ORF">2471</name>
</gene>
<reference evidence="2 3" key="1">
    <citation type="submission" date="2015-03" db="EMBL/GenBank/DDBJ databases">
        <authorList>
            <person name="Murphy D."/>
        </authorList>
    </citation>
    <scope>NUCLEOTIDE SEQUENCE [LARGE SCALE GENOMIC DNA]</scope>
    <source>
        <strain evidence="2 3">OL-4</strain>
    </source>
</reference>
<evidence type="ECO:0000313" key="3">
    <source>
        <dbReference type="Proteomes" id="UP000045545"/>
    </source>
</evidence>
<keyword evidence="1" id="KW-0812">Transmembrane</keyword>
<organism evidence="2 3">
    <name type="scientific">Syntrophomonas zehnderi OL-4</name>
    <dbReference type="NCBI Taxonomy" id="690567"/>
    <lineage>
        <taxon>Bacteria</taxon>
        <taxon>Bacillati</taxon>
        <taxon>Bacillota</taxon>
        <taxon>Clostridia</taxon>
        <taxon>Eubacteriales</taxon>
        <taxon>Syntrophomonadaceae</taxon>
        <taxon>Syntrophomonas</taxon>
    </lineage>
</organism>
<sequence>MSRRSMVNLAWVSLMLIVLIISGSPLVWLHKVCIGQYAVISYYFALFGFFVFLGALLGFYDRFYEIDQKGSWEVDIPKIIIWGIPIGLFACSYLIYHGINMPGLANQLFAYIVNTDSGQVVAAQVILGYVLITSCYKTNG</sequence>
<accession>A0A0E4GEZ3</accession>
<feature type="transmembrane region" description="Helical" evidence="1">
    <location>
        <begin position="79"/>
        <end position="96"/>
    </location>
</feature>
<name>A0A0E4GEZ3_9FIRM</name>
<dbReference type="EMBL" id="CGIH01000043">
    <property type="protein sequence ID" value="CFX99967.1"/>
    <property type="molecule type" value="Genomic_DNA"/>
</dbReference>
<evidence type="ECO:0000256" key="1">
    <source>
        <dbReference type="SAM" id="Phobius"/>
    </source>
</evidence>
<keyword evidence="3" id="KW-1185">Reference proteome</keyword>
<feature type="transmembrane region" description="Helical" evidence="1">
    <location>
        <begin position="108"/>
        <end position="132"/>
    </location>
</feature>
<evidence type="ECO:0000313" key="2">
    <source>
        <dbReference type="EMBL" id="CFX99967.1"/>
    </source>
</evidence>
<keyword evidence="1" id="KW-1133">Transmembrane helix</keyword>
<dbReference type="AlphaFoldDB" id="A0A0E4GEZ3"/>
<proteinExistence type="predicted"/>
<protein>
    <submittedName>
        <fullName evidence="2">Uncharacterized</fullName>
    </submittedName>
</protein>
<keyword evidence="1" id="KW-0472">Membrane</keyword>
<feature type="transmembrane region" description="Helical" evidence="1">
    <location>
        <begin position="39"/>
        <end position="59"/>
    </location>
</feature>